<evidence type="ECO:0000256" key="1">
    <source>
        <dbReference type="SAM" id="Phobius"/>
    </source>
</evidence>
<dbReference type="RefSeq" id="WP_092746099.1">
    <property type="nucleotide sequence ID" value="NZ_FMZC01000027.1"/>
</dbReference>
<organism evidence="2 3">
    <name type="scientific">Paracidovorax valerianellae</name>
    <dbReference type="NCBI Taxonomy" id="187868"/>
    <lineage>
        <taxon>Bacteria</taxon>
        <taxon>Pseudomonadati</taxon>
        <taxon>Pseudomonadota</taxon>
        <taxon>Betaproteobacteria</taxon>
        <taxon>Burkholderiales</taxon>
        <taxon>Comamonadaceae</taxon>
        <taxon>Paracidovorax</taxon>
    </lineage>
</organism>
<feature type="transmembrane region" description="Helical" evidence="1">
    <location>
        <begin position="18"/>
        <end position="39"/>
    </location>
</feature>
<sequence length="71" mass="7368">MQSFEIIRRKIITEQKTALLRALVIATAVLGGAGIGLLWGDASSFHGLVRIGALGSLAGSVALLLTHPKTS</sequence>
<keyword evidence="1" id="KW-0472">Membrane</keyword>
<proteinExistence type="predicted"/>
<evidence type="ECO:0000313" key="2">
    <source>
        <dbReference type="EMBL" id="SDE71395.1"/>
    </source>
</evidence>
<dbReference type="STRING" id="187868.SAMN05192589_1277"/>
<keyword evidence="3" id="KW-1185">Reference proteome</keyword>
<reference evidence="2 3" key="1">
    <citation type="submission" date="2016-10" db="EMBL/GenBank/DDBJ databases">
        <authorList>
            <person name="de Groot N.N."/>
        </authorList>
    </citation>
    <scope>NUCLEOTIDE SEQUENCE [LARGE SCALE GENOMIC DNA]</scope>
    <source>
        <strain evidence="2 3">DSM 16619</strain>
    </source>
</reference>
<protein>
    <submittedName>
        <fullName evidence="2">Uncharacterized protein</fullName>
    </submittedName>
</protein>
<evidence type="ECO:0000313" key="3">
    <source>
        <dbReference type="Proteomes" id="UP000198781"/>
    </source>
</evidence>
<dbReference type="AlphaFoldDB" id="A0A1G7F729"/>
<keyword evidence="1" id="KW-0812">Transmembrane</keyword>
<keyword evidence="1" id="KW-1133">Transmembrane helix</keyword>
<gene>
    <name evidence="2" type="ORF">SAMN05192589_1277</name>
</gene>
<feature type="transmembrane region" description="Helical" evidence="1">
    <location>
        <begin position="45"/>
        <end position="65"/>
    </location>
</feature>
<dbReference type="Proteomes" id="UP000198781">
    <property type="component" value="Unassembled WGS sequence"/>
</dbReference>
<name>A0A1G7F729_9BURK</name>
<dbReference type="EMBL" id="FMZC01000027">
    <property type="protein sequence ID" value="SDE71395.1"/>
    <property type="molecule type" value="Genomic_DNA"/>
</dbReference>
<accession>A0A1G7F729</accession>